<evidence type="ECO:0000313" key="2">
    <source>
        <dbReference type="EMBL" id="GMN49565.1"/>
    </source>
</evidence>
<keyword evidence="3" id="KW-1185">Reference proteome</keyword>
<accession>A0AA88ABZ5</accession>
<feature type="compositionally biased region" description="Low complexity" evidence="1">
    <location>
        <begin position="7"/>
        <end position="19"/>
    </location>
</feature>
<reference evidence="2" key="1">
    <citation type="submission" date="2023-07" db="EMBL/GenBank/DDBJ databases">
        <title>draft genome sequence of fig (Ficus carica).</title>
        <authorList>
            <person name="Takahashi T."/>
            <person name="Nishimura K."/>
        </authorList>
    </citation>
    <scope>NUCLEOTIDE SEQUENCE</scope>
</reference>
<comment type="caution">
    <text evidence="2">The sequence shown here is derived from an EMBL/GenBank/DDBJ whole genome shotgun (WGS) entry which is preliminary data.</text>
</comment>
<evidence type="ECO:0000256" key="1">
    <source>
        <dbReference type="SAM" id="MobiDB-lite"/>
    </source>
</evidence>
<dbReference type="Gramene" id="FCD_00025607-RA">
    <property type="protein sequence ID" value="FCD_00025607-RA:cds"/>
    <property type="gene ID" value="FCD_00025607"/>
</dbReference>
<sequence length="225" mass="24472">MMKSLVRRLQTLSSSSSSSSRRRSLTADEVAQINLLLPRLCLSSDRRHLATATKLATAALLTNPPPNSLSLSPLLLSLASLPSSDTSLPMSLLTRLRHSHSPHLLPSATALAASYFRAAHPKLAFKLFNWVVRPGSNVVVDRRLCAVLVGGFCRNGMVLESLKVLRAFVSSNDGAPRGGGELGRLVCRGLLREARVWEAAELSQALDGRDEVSQVLDRIIENWTE</sequence>
<proteinExistence type="predicted"/>
<dbReference type="EMBL" id="BTGU01000031">
    <property type="protein sequence ID" value="GMN49565.1"/>
    <property type="molecule type" value="Genomic_DNA"/>
</dbReference>
<dbReference type="Gene3D" id="1.25.40.10">
    <property type="entry name" value="Tetratricopeptide repeat domain"/>
    <property type="match status" value="1"/>
</dbReference>
<evidence type="ECO:0000313" key="3">
    <source>
        <dbReference type="Proteomes" id="UP001187192"/>
    </source>
</evidence>
<name>A0AA88ABZ5_FICCA</name>
<dbReference type="Proteomes" id="UP001187192">
    <property type="component" value="Unassembled WGS sequence"/>
</dbReference>
<gene>
    <name evidence="2" type="ORF">TIFTF001_018724</name>
</gene>
<feature type="region of interest" description="Disordered" evidence="1">
    <location>
        <begin position="1"/>
        <end position="23"/>
    </location>
</feature>
<dbReference type="InterPro" id="IPR011990">
    <property type="entry name" value="TPR-like_helical_dom_sf"/>
</dbReference>
<organism evidence="2 3">
    <name type="scientific">Ficus carica</name>
    <name type="common">Common fig</name>
    <dbReference type="NCBI Taxonomy" id="3494"/>
    <lineage>
        <taxon>Eukaryota</taxon>
        <taxon>Viridiplantae</taxon>
        <taxon>Streptophyta</taxon>
        <taxon>Embryophyta</taxon>
        <taxon>Tracheophyta</taxon>
        <taxon>Spermatophyta</taxon>
        <taxon>Magnoliopsida</taxon>
        <taxon>eudicotyledons</taxon>
        <taxon>Gunneridae</taxon>
        <taxon>Pentapetalae</taxon>
        <taxon>rosids</taxon>
        <taxon>fabids</taxon>
        <taxon>Rosales</taxon>
        <taxon>Moraceae</taxon>
        <taxon>Ficeae</taxon>
        <taxon>Ficus</taxon>
    </lineage>
</organism>
<protein>
    <recommendedName>
        <fullName evidence="4">Pentatricopeptide repeat-containing protein</fullName>
    </recommendedName>
</protein>
<dbReference type="AlphaFoldDB" id="A0AA88ABZ5"/>
<evidence type="ECO:0008006" key="4">
    <source>
        <dbReference type="Google" id="ProtNLM"/>
    </source>
</evidence>